<dbReference type="AlphaFoldDB" id="A0A151JCM3"/>
<keyword evidence="3" id="KW-0808">Transferase</keyword>
<comment type="caution">
    <text evidence="3">The sequence shown here is derived from an EMBL/GenBank/DDBJ whole genome shotgun (WGS) entry which is preliminary data.</text>
</comment>
<protein>
    <submittedName>
        <fullName evidence="3">Glutathione S-transferase</fullName>
    </submittedName>
</protein>
<sequence length="199" mass="22895">MDVILYSAKGSNSSERVEWVLNYKQIAYQRVEVSNDALAGSYLNINPFGYVPALSVDGEIFSESMAIIEYLEECGDNWLLLGRTRSERAHVRRVCEYVNASIHSPQNRTVLAFWRPELGDREKRVLRGQWIMRCLEKLRAALCCDSGYAIGHHFSLADIFVASIYKKARQHGCVEDEFYRNHLLHLRADKKIAESEPRP</sequence>
<dbReference type="SUPFAM" id="SSF47616">
    <property type="entry name" value="GST C-terminal domain-like"/>
    <property type="match status" value="1"/>
</dbReference>
<dbReference type="GO" id="GO:0006559">
    <property type="term" value="P:L-phenylalanine catabolic process"/>
    <property type="evidence" value="ECO:0007669"/>
    <property type="project" value="TreeGrafter"/>
</dbReference>
<dbReference type="PROSITE" id="PS50405">
    <property type="entry name" value="GST_CTER"/>
    <property type="match status" value="1"/>
</dbReference>
<dbReference type="InterPro" id="IPR010987">
    <property type="entry name" value="Glutathione-S-Trfase_C-like"/>
</dbReference>
<dbReference type="InterPro" id="IPR036282">
    <property type="entry name" value="Glutathione-S-Trfase_C_sf"/>
</dbReference>
<proteinExistence type="predicted"/>
<dbReference type="PANTHER" id="PTHR42673">
    <property type="entry name" value="MALEYLACETOACETATE ISOMERASE"/>
    <property type="match status" value="1"/>
</dbReference>
<feature type="domain" description="GST C-terminal" evidence="2">
    <location>
        <begin position="84"/>
        <end position="199"/>
    </location>
</feature>
<dbReference type="Gene3D" id="3.40.30.10">
    <property type="entry name" value="Glutaredoxin"/>
    <property type="match status" value="1"/>
</dbReference>
<dbReference type="Proteomes" id="UP000075349">
    <property type="component" value="Unassembled WGS sequence"/>
</dbReference>
<dbReference type="PANTHER" id="PTHR42673:SF21">
    <property type="entry name" value="GLUTATHIONE S-TRANSFERASE YFCF"/>
    <property type="match status" value="1"/>
</dbReference>
<reference evidence="4" key="1">
    <citation type="submission" date="2015-12" db="EMBL/GenBank/DDBJ databases">
        <authorList>
            <person name="Tarr C.L."/>
            <person name="Gladney L.M."/>
        </authorList>
    </citation>
    <scope>NUCLEOTIDE SEQUENCE [LARGE SCALE GENOMIC DNA]</scope>
    <source>
        <strain evidence="4">2756-81</strain>
    </source>
</reference>
<evidence type="ECO:0000313" key="3">
    <source>
        <dbReference type="EMBL" id="KYN23539.1"/>
    </source>
</evidence>
<organism evidence="3 4">
    <name type="scientific">Vibrio cidicii</name>
    <dbReference type="NCBI Taxonomy" id="1763883"/>
    <lineage>
        <taxon>Bacteria</taxon>
        <taxon>Pseudomonadati</taxon>
        <taxon>Pseudomonadota</taxon>
        <taxon>Gammaproteobacteria</taxon>
        <taxon>Vibrionales</taxon>
        <taxon>Vibrionaceae</taxon>
        <taxon>Vibrio</taxon>
    </lineage>
</organism>
<dbReference type="GO" id="GO:0006749">
    <property type="term" value="P:glutathione metabolic process"/>
    <property type="evidence" value="ECO:0007669"/>
    <property type="project" value="TreeGrafter"/>
</dbReference>
<dbReference type="PROSITE" id="PS50404">
    <property type="entry name" value="GST_NTER"/>
    <property type="match status" value="1"/>
</dbReference>
<accession>A0A151JCM3</accession>
<name>A0A151JCM3_9VIBR</name>
<evidence type="ECO:0000259" key="1">
    <source>
        <dbReference type="PROSITE" id="PS50404"/>
    </source>
</evidence>
<dbReference type="SUPFAM" id="SSF52833">
    <property type="entry name" value="Thioredoxin-like"/>
    <property type="match status" value="1"/>
</dbReference>
<dbReference type="InterPro" id="IPR040079">
    <property type="entry name" value="Glutathione_S-Trfase"/>
</dbReference>
<evidence type="ECO:0000259" key="2">
    <source>
        <dbReference type="PROSITE" id="PS50405"/>
    </source>
</evidence>
<dbReference type="Pfam" id="PF13417">
    <property type="entry name" value="GST_N_3"/>
    <property type="match status" value="1"/>
</dbReference>
<dbReference type="InterPro" id="IPR004045">
    <property type="entry name" value="Glutathione_S-Trfase_N"/>
</dbReference>
<dbReference type="Gene3D" id="1.20.1050.10">
    <property type="match status" value="1"/>
</dbReference>
<gene>
    <name evidence="3" type="ORF">AUQ44_16175</name>
</gene>
<dbReference type="EMBL" id="LOMK01000002">
    <property type="protein sequence ID" value="KYN23539.1"/>
    <property type="molecule type" value="Genomic_DNA"/>
</dbReference>
<feature type="domain" description="GST N-terminal" evidence="1">
    <location>
        <begin position="1"/>
        <end position="79"/>
    </location>
</feature>
<evidence type="ECO:0000313" key="4">
    <source>
        <dbReference type="Proteomes" id="UP000075349"/>
    </source>
</evidence>
<dbReference type="GO" id="GO:0016034">
    <property type="term" value="F:maleylacetoacetate isomerase activity"/>
    <property type="evidence" value="ECO:0007669"/>
    <property type="project" value="TreeGrafter"/>
</dbReference>
<dbReference type="InterPro" id="IPR036249">
    <property type="entry name" value="Thioredoxin-like_sf"/>
</dbReference>
<dbReference type="SFLD" id="SFLDG00358">
    <property type="entry name" value="Main_(cytGST)"/>
    <property type="match status" value="1"/>
</dbReference>
<dbReference type="GO" id="GO:0004364">
    <property type="term" value="F:glutathione transferase activity"/>
    <property type="evidence" value="ECO:0007669"/>
    <property type="project" value="TreeGrafter"/>
</dbReference>
<dbReference type="SFLD" id="SFLDS00019">
    <property type="entry name" value="Glutathione_Transferase_(cytos"/>
    <property type="match status" value="1"/>
</dbReference>